<organism evidence="4 5">
    <name type="scientific">Desmophyllum pertusum</name>
    <dbReference type="NCBI Taxonomy" id="174260"/>
    <lineage>
        <taxon>Eukaryota</taxon>
        <taxon>Metazoa</taxon>
        <taxon>Cnidaria</taxon>
        <taxon>Anthozoa</taxon>
        <taxon>Hexacorallia</taxon>
        <taxon>Scleractinia</taxon>
        <taxon>Caryophylliina</taxon>
        <taxon>Caryophylliidae</taxon>
        <taxon>Desmophyllum</taxon>
    </lineage>
</organism>
<evidence type="ECO:0000259" key="3">
    <source>
        <dbReference type="Pfam" id="PF09423"/>
    </source>
</evidence>
<sequence length="448" mass="50362">MLEGKSLRVLVSFIIIAYAGNLQLVTSSGDNSIVADFYNETTVSRIAFGSCSFPKKPQPLWKHISDQQPDLWVWLGDAVYADTKLAPLLWTPSPLGEMAEKFNTLKYSLEYKDFMRSGVKVLGVWDDHDYGMNSGGKHYKDRLQAQGVYLDFLDEPAESLRRRREGAYASYSYGSGSKRVKIILLDTRSHLNWGSDCDVLGAEQWAWLERQLSDPNPPELTIVGSGIQVISDIPYTDRWTSCPSSYDRLMWLVQRNPRVIVISGDVHFGEFACLNSTSTGYPLYEVTSSGLTSTCVSWMTKAMCRFLLENILTSTKRTHPFITELNYGLITIHWNEDPVSITVEVRGEPGNYLKQTISLAQLEKTRDSSRCPQKIEDPPVIKILTFYIVATCLVTVGVIVLLRLVIFVLKIALIKIVFPLLGICRQSTAANTGSQHAKHKNNKIVKCD</sequence>
<dbReference type="OrthoDB" id="10266805at2759"/>
<evidence type="ECO:0000256" key="2">
    <source>
        <dbReference type="SAM" id="SignalP"/>
    </source>
</evidence>
<dbReference type="SUPFAM" id="SSF56300">
    <property type="entry name" value="Metallo-dependent phosphatases"/>
    <property type="match status" value="1"/>
</dbReference>
<protein>
    <recommendedName>
        <fullName evidence="3">PhoD-like phosphatase metallophosphatase domain-containing protein</fullName>
    </recommendedName>
</protein>
<dbReference type="InterPro" id="IPR029052">
    <property type="entry name" value="Metallo-depent_PP-like"/>
</dbReference>
<dbReference type="PANTHER" id="PTHR33987">
    <property type="entry name" value="CALCINEURIN-LIKE METALLO-PHOSPHOESTERASE SUPERFAMILY PROTEIN"/>
    <property type="match status" value="1"/>
</dbReference>
<comment type="caution">
    <text evidence="4">The sequence shown here is derived from an EMBL/GenBank/DDBJ whole genome shotgun (WGS) entry which is preliminary data.</text>
</comment>
<dbReference type="InterPro" id="IPR018946">
    <property type="entry name" value="PhoD-like_MPP"/>
</dbReference>
<keyword evidence="1" id="KW-0472">Membrane</keyword>
<accession>A0A9W9ZAB5</accession>
<keyword evidence="5" id="KW-1185">Reference proteome</keyword>
<feature type="transmembrane region" description="Helical" evidence="1">
    <location>
        <begin position="384"/>
        <end position="409"/>
    </location>
</feature>
<feature type="chain" id="PRO_5040993119" description="PhoD-like phosphatase metallophosphatase domain-containing protein" evidence="2">
    <location>
        <begin position="20"/>
        <end position="448"/>
    </location>
</feature>
<dbReference type="InterPro" id="IPR038607">
    <property type="entry name" value="PhoD-like_sf"/>
</dbReference>
<feature type="signal peptide" evidence="2">
    <location>
        <begin position="1"/>
        <end position="19"/>
    </location>
</feature>
<keyword evidence="2" id="KW-0732">Signal</keyword>
<gene>
    <name evidence="4" type="ORF">OS493_029718</name>
</gene>
<evidence type="ECO:0000313" key="5">
    <source>
        <dbReference type="Proteomes" id="UP001163046"/>
    </source>
</evidence>
<dbReference type="AlphaFoldDB" id="A0A9W9ZAB5"/>
<proteinExistence type="predicted"/>
<dbReference type="CDD" id="cd07389">
    <property type="entry name" value="MPP_PhoD"/>
    <property type="match status" value="1"/>
</dbReference>
<dbReference type="PANTHER" id="PTHR33987:SF1">
    <property type="entry name" value="CALCINEURIN-LIKE METALLO-PHOSPHOESTERASE SUPERFAMILY PROTEIN"/>
    <property type="match status" value="1"/>
</dbReference>
<keyword evidence="1" id="KW-0812">Transmembrane</keyword>
<evidence type="ECO:0000256" key="1">
    <source>
        <dbReference type="SAM" id="Phobius"/>
    </source>
</evidence>
<feature type="domain" description="PhoD-like phosphatase metallophosphatase" evidence="3">
    <location>
        <begin position="53"/>
        <end position="336"/>
    </location>
</feature>
<reference evidence="4" key="1">
    <citation type="submission" date="2023-01" db="EMBL/GenBank/DDBJ databases">
        <title>Genome assembly of the deep-sea coral Lophelia pertusa.</title>
        <authorList>
            <person name="Herrera S."/>
            <person name="Cordes E."/>
        </authorList>
    </citation>
    <scope>NUCLEOTIDE SEQUENCE</scope>
    <source>
        <strain evidence="4">USNM1676648</strain>
        <tissue evidence="4">Polyp</tissue>
    </source>
</reference>
<dbReference type="Proteomes" id="UP001163046">
    <property type="component" value="Unassembled WGS sequence"/>
</dbReference>
<evidence type="ECO:0000313" key="4">
    <source>
        <dbReference type="EMBL" id="KAJ7377359.1"/>
    </source>
</evidence>
<dbReference type="Gene3D" id="3.60.21.70">
    <property type="entry name" value="PhoD-like phosphatase"/>
    <property type="match status" value="1"/>
</dbReference>
<name>A0A9W9ZAB5_9CNID</name>
<dbReference type="EMBL" id="MU826380">
    <property type="protein sequence ID" value="KAJ7377359.1"/>
    <property type="molecule type" value="Genomic_DNA"/>
</dbReference>
<keyword evidence="1" id="KW-1133">Transmembrane helix</keyword>
<dbReference type="Pfam" id="PF09423">
    <property type="entry name" value="PhoD"/>
    <property type="match status" value="1"/>
</dbReference>